<accession>E3ME57</accession>
<dbReference type="InterPro" id="IPR000305">
    <property type="entry name" value="GIY-YIG_endonuc"/>
</dbReference>
<reference evidence="3" key="1">
    <citation type="submission" date="2007-07" db="EMBL/GenBank/DDBJ databases">
        <title>PCAP assembly of the Caenorhabditis remanei genome.</title>
        <authorList>
            <consortium name="The Caenorhabditis remanei Sequencing Consortium"/>
            <person name="Wilson R.K."/>
        </authorList>
    </citation>
    <scope>NUCLEOTIDE SEQUENCE [LARGE SCALE GENOMIC DNA]</scope>
    <source>
        <strain evidence="3">PB4641</strain>
    </source>
</reference>
<evidence type="ECO:0000256" key="1">
    <source>
        <dbReference type="SAM" id="MobiDB-lite"/>
    </source>
</evidence>
<proteinExistence type="predicted"/>
<evidence type="ECO:0000313" key="3">
    <source>
        <dbReference type="EMBL" id="EFO99413.1"/>
    </source>
</evidence>
<gene>
    <name evidence="3" type="ORF">CRE_22438</name>
</gene>
<dbReference type="HOGENOM" id="CLU_559274_0_0_1"/>
<feature type="compositionally biased region" description="Polar residues" evidence="1">
    <location>
        <begin position="1"/>
        <end position="14"/>
    </location>
</feature>
<keyword evidence="4" id="KW-1185">Reference proteome</keyword>
<evidence type="ECO:0000259" key="2">
    <source>
        <dbReference type="PROSITE" id="PS50164"/>
    </source>
</evidence>
<dbReference type="AlphaFoldDB" id="E3ME57"/>
<sequence length="488" mass="56602">MSVDPLTSSLSQMQLDDFAVPDEKENKSPEIQTESPKNTFPICKTDGKLVFDEPLFNCLVCGHGVPVLEWRHRQECFYSEENYQCPFCDRRRRPNRIEDHMNECARKRRISPLKRDKAIYSRRFSSQAVEKIMVEARKNVLEGYKTTLKSGEAILFCETEERHEGEFTVEEEQFKRAIRILGENGYQNGCLPRRKGKNKGQLRNHRRSHSPRDNKHVICIPFITDDITSTVRHSLKEVGLEVKVVETRGKSLKDELVHNRRFDVRCEKRMCRVCPFTGIGGCARKGAIYQITCECGEVYVGETGRPLSDRIDEHVRAANKPGLKSYSNTVWARHSKSVHNGESLKLTIKVLTVERNTNKRRALEATYINNIKPSLNTKEELTDMKEALLSFNSEILPHFKSYLGVLKDERIEDKVDLFESRWLRERPDEPYDESAGERLAERTGQKCDRDNEEFKKEKLVEIEKIINRHVKILTKEMAAARLELSDKI</sequence>
<evidence type="ECO:0000313" key="4">
    <source>
        <dbReference type="Proteomes" id="UP000008281"/>
    </source>
</evidence>
<feature type="domain" description="GIY-YIG" evidence="2">
    <location>
        <begin position="284"/>
        <end position="377"/>
    </location>
</feature>
<feature type="compositionally biased region" description="Basic residues" evidence="1">
    <location>
        <begin position="192"/>
        <end position="209"/>
    </location>
</feature>
<dbReference type="Proteomes" id="UP000008281">
    <property type="component" value="Unassembled WGS sequence"/>
</dbReference>
<name>E3ME57_CAERE</name>
<protein>
    <recommendedName>
        <fullName evidence="2">GIY-YIG domain-containing protein</fullName>
    </recommendedName>
</protein>
<dbReference type="OrthoDB" id="5839195at2759"/>
<feature type="region of interest" description="Disordered" evidence="1">
    <location>
        <begin position="192"/>
        <end position="212"/>
    </location>
</feature>
<dbReference type="PROSITE" id="PS50164">
    <property type="entry name" value="GIY_YIG"/>
    <property type="match status" value="1"/>
</dbReference>
<dbReference type="Gene3D" id="3.40.1440.10">
    <property type="entry name" value="GIY-YIG endonuclease"/>
    <property type="match status" value="1"/>
</dbReference>
<dbReference type="eggNOG" id="ENOG502SV06">
    <property type="taxonomic scope" value="Eukaryota"/>
</dbReference>
<dbReference type="InterPro" id="IPR035901">
    <property type="entry name" value="GIY-YIG_endonuc_sf"/>
</dbReference>
<dbReference type="InParanoid" id="E3ME57"/>
<organism evidence="4">
    <name type="scientific">Caenorhabditis remanei</name>
    <name type="common">Caenorhabditis vulgaris</name>
    <dbReference type="NCBI Taxonomy" id="31234"/>
    <lineage>
        <taxon>Eukaryota</taxon>
        <taxon>Metazoa</taxon>
        <taxon>Ecdysozoa</taxon>
        <taxon>Nematoda</taxon>
        <taxon>Chromadorea</taxon>
        <taxon>Rhabditida</taxon>
        <taxon>Rhabditina</taxon>
        <taxon>Rhabditomorpha</taxon>
        <taxon>Rhabditoidea</taxon>
        <taxon>Rhabditidae</taxon>
        <taxon>Peloderinae</taxon>
        <taxon>Caenorhabditis</taxon>
    </lineage>
</organism>
<dbReference type="CDD" id="cd10442">
    <property type="entry name" value="GIY-YIG_PLEs"/>
    <property type="match status" value="1"/>
</dbReference>
<feature type="region of interest" description="Disordered" evidence="1">
    <location>
        <begin position="1"/>
        <end position="37"/>
    </location>
</feature>
<dbReference type="EMBL" id="DS268438">
    <property type="protein sequence ID" value="EFO99413.1"/>
    <property type="molecule type" value="Genomic_DNA"/>
</dbReference>